<organism evidence="2 3">
    <name type="scientific">Chloracidobacterium validum</name>
    <dbReference type="NCBI Taxonomy" id="2821543"/>
    <lineage>
        <taxon>Bacteria</taxon>
        <taxon>Pseudomonadati</taxon>
        <taxon>Acidobacteriota</taxon>
        <taxon>Terriglobia</taxon>
        <taxon>Terriglobales</taxon>
        <taxon>Acidobacteriaceae</taxon>
        <taxon>Chloracidobacterium</taxon>
    </lineage>
</organism>
<evidence type="ECO:0000256" key="1">
    <source>
        <dbReference type="SAM" id="SignalP"/>
    </source>
</evidence>
<dbReference type="Gene3D" id="2.60.120.380">
    <property type="match status" value="1"/>
</dbReference>
<reference evidence="2 3" key="1">
    <citation type="submission" date="2021-03" db="EMBL/GenBank/DDBJ databases">
        <title>Genomic and phenotypic characterization of Chloracidobacterium isolates provides evidence for multiple species.</title>
        <authorList>
            <person name="Saini M.K."/>
            <person name="Costas A.M.G."/>
            <person name="Tank M."/>
            <person name="Bryant D.A."/>
        </authorList>
    </citation>
    <scope>NUCLEOTIDE SEQUENCE [LARGE SCALE GENOMIC DNA]</scope>
    <source>
        <strain evidence="2 3">BV2-C</strain>
    </source>
</reference>
<dbReference type="RefSeq" id="WP_211428233.1">
    <property type="nucleotide sequence ID" value="NZ_CP072648.1"/>
</dbReference>
<sequence>MRRQVLVGLGVSLAAAVAFPAFGQTARPTRIRFTPGASSTTVSGTLLPNRAGRKYVLRASAGQTLSFALSKTTPQVGAVVYDVDPDETGGAAPLEESVYQPVRTASVTLPKTGDYILIVSQISPPDRLRSSIKYSLTVEIR</sequence>
<feature type="signal peptide" evidence="1">
    <location>
        <begin position="1"/>
        <end position="23"/>
    </location>
</feature>
<accession>A0ABX8B5Z5</accession>
<dbReference type="EMBL" id="CP072648">
    <property type="protein sequence ID" value="QUW02343.1"/>
    <property type="molecule type" value="Genomic_DNA"/>
</dbReference>
<name>A0ABX8B5Z5_9BACT</name>
<dbReference type="Proteomes" id="UP000676506">
    <property type="component" value="Chromosome 1"/>
</dbReference>
<evidence type="ECO:0000313" key="3">
    <source>
        <dbReference type="Proteomes" id="UP000676506"/>
    </source>
</evidence>
<keyword evidence="1" id="KW-0732">Signal</keyword>
<gene>
    <name evidence="2" type="ORF">J8C06_08235</name>
</gene>
<keyword evidence="3" id="KW-1185">Reference proteome</keyword>
<evidence type="ECO:0008006" key="4">
    <source>
        <dbReference type="Google" id="ProtNLM"/>
    </source>
</evidence>
<evidence type="ECO:0000313" key="2">
    <source>
        <dbReference type="EMBL" id="QUW02343.1"/>
    </source>
</evidence>
<protein>
    <recommendedName>
        <fullName evidence="4">Peptidase C-terminal archaeal/bacterial domain-containing protein</fullName>
    </recommendedName>
</protein>
<feature type="chain" id="PRO_5045777046" description="Peptidase C-terminal archaeal/bacterial domain-containing protein" evidence="1">
    <location>
        <begin position="24"/>
        <end position="141"/>
    </location>
</feature>
<proteinExistence type="predicted"/>